<feature type="transmembrane region" description="Helical" evidence="14">
    <location>
        <begin position="109"/>
        <end position="126"/>
    </location>
</feature>
<dbReference type="InterPro" id="IPR001757">
    <property type="entry name" value="P_typ_ATPase"/>
</dbReference>
<protein>
    <submittedName>
        <fullName evidence="16">Cation-transporting P-type ATPase</fullName>
    </submittedName>
</protein>
<evidence type="ECO:0000256" key="7">
    <source>
        <dbReference type="ARBA" id="ARBA00022840"/>
    </source>
</evidence>
<dbReference type="InterPro" id="IPR050510">
    <property type="entry name" value="Cation_transp_ATPase_P-type"/>
</dbReference>
<dbReference type="AlphaFoldDB" id="A0A7X9YJN3"/>
<keyword evidence="17" id="KW-1185">Reference proteome</keyword>
<comment type="similarity">
    <text evidence="2">Belongs to the cation transport ATPase (P-type) (TC 3.A.3) family. Type IIA subfamily.</text>
</comment>
<evidence type="ECO:0000256" key="14">
    <source>
        <dbReference type="SAM" id="Phobius"/>
    </source>
</evidence>
<keyword evidence="11 14" id="KW-0472">Membrane</keyword>
<dbReference type="GO" id="GO:0016887">
    <property type="term" value="F:ATP hydrolysis activity"/>
    <property type="evidence" value="ECO:0007669"/>
    <property type="project" value="InterPro"/>
</dbReference>
<comment type="catalytic activity">
    <reaction evidence="12">
        <text>ATP + H2O = ADP + phosphate + H(+)</text>
        <dbReference type="Rhea" id="RHEA:13065"/>
        <dbReference type="ChEBI" id="CHEBI:15377"/>
        <dbReference type="ChEBI" id="CHEBI:15378"/>
        <dbReference type="ChEBI" id="CHEBI:30616"/>
        <dbReference type="ChEBI" id="CHEBI:43474"/>
        <dbReference type="ChEBI" id="CHEBI:456216"/>
    </reaction>
</comment>
<keyword evidence="7" id="KW-0067">ATP-binding</keyword>
<evidence type="ECO:0000256" key="1">
    <source>
        <dbReference type="ARBA" id="ARBA00004651"/>
    </source>
</evidence>
<dbReference type="Pfam" id="PF00690">
    <property type="entry name" value="Cation_ATPase_N"/>
    <property type="match status" value="1"/>
</dbReference>
<dbReference type="FunFam" id="2.70.150.10:FF:000160">
    <property type="entry name" value="Sarcoplasmic/endoplasmic reticulum calcium ATPase 1"/>
    <property type="match status" value="1"/>
</dbReference>
<feature type="transmembrane region" description="Helical" evidence="14">
    <location>
        <begin position="862"/>
        <end position="881"/>
    </location>
</feature>
<feature type="transmembrane region" description="Helical" evidence="14">
    <location>
        <begin position="928"/>
        <end position="946"/>
    </location>
</feature>
<evidence type="ECO:0000256" key="6">
    <source>
        <dbReference type="ARBA" id="ARBA00022741"/>
    </source>
</evidence>
<evidence type="ECO:0000256" key="3">
    <source>
        <dbReference type="ARBA" id="ARBA00022475"/>
    </source>
</evidence>
<proteinExistence type="inferred from homology"/>
<dbReference type="InterPro" id="IPR059000">
    <property type="entry name" value="ATPase_P-type_domA"/>
</dbReference>
<keyword evidence="8" id="KW-0460">Magnesium</keyword>
<reference evidence="16 17" key="1">
    <citation type="submission" date="2020-04" db="EMBL/GenBank/DDBJ databases">
        <title>Collinsella sp. KGMB02528 nov., an anaerobic actinobacterium isolated from human feces.</title>
        <authorList>
            <person name="Han K.-I."/>
            <person name="Eom M.K."/>
            <person name="Kim J.-S."/>
            <person name="Lee K.C."/>
            <person name="Suh M.K."/>
            <person name="Park S.-H."/>
            <person name="Lee J.H."/>
            <person name="Kang S.W."/>
            <person name="Park J.-E."/>
            <person name="Oh B.S."/>
            <person name="Yu S.Y."/>
            <person name="Choi S.-H."/>
            <person name="Lee D.H."/>
            <person name="Yoon H."/>
            <person name="Kim B.-Y."/>
            <person name="Lee J.H."/>
            <person name="Lee J.-S."/>
        </authorList>
    </citation>
    <scope>NUCLEOTIDE SEQUENCE [LARGE SCALE GENOMIC DNA]</scope>
    <source>
        <strain evidence="16 17">KGMB02528</strain>
    </source>
</reference>
<evidence type="ECO:0000256" key="12">
    <source>
        <dbReference type="ARBA" id="ARBA00049360"/>
    </source>
</evidence>
<keyword evidence="9" id="KW-1278">Translocase</keyword>
<dbReference type="Pfam" id="PF00122">
    <property type="entry name" value="E1-E2_ATPase"/>
    <property type="match status" value="1"/>
</dbReference>
<keyword evidence="4" id="KW-0597">Phosphoprotein</keyword>
<dbReference type="SUPFAM" id="SSF56784">
    <property type="entry name" value="HAD-like"/>
    <property type="match status" value="1"/>
</dbReference>
<dbReference type="InterPro" id="IPR004014">
    <property type="entry name" value="ATPase_P-typ_cation-transptr_N"/>
</dbReference>
<evidence type="ECO:0000256" key="4">
    <source>
        <dbReference type="ARBA" id="ARBA00022553"/>
    </source>
</evidence>
<organism evidence="16 17">
    <name type="scientific">Collinsella acetigenes</name>
    <dbReference type="NCBI Taxonomy" id="2713419"/>
    <lineage>
        <taxon>Bacteria</taxon>
        <taxon>Bacillati</taxon>
        <taxon>Actinomycetota</taxon>
        <taxon>Coriobacteriia</taxon>
        <taxon>Coriobacteriales</taxon>
        <taxon>Coriobacteriaceae</taxon>
        <taxon>Collinsella</taxon>
    </lineage>
</organism>
<dbReference type="InterPro" id="IPR023298">
    <property type="entry name" value="ATPase_P-typ_TM_dom_sf"/>
</dbReference>
<name>A0A7X9YJN3_9ACTN</name>
<dbReference type="Gene3D" id="2.70.150.10">
    <property type="entry name" value="Calcium-transporting ATPase, cytoplasmic transduction domain A"/>
    <property type="match status" value="1"/>
</dbReference>
<feature type="region of interest" description="Disordered" evidence="13">
    <location>
        <begin position="1"/>
        <end position="25"/>
    </location>
</feature>
<keyword evidence="5 14" id="KW-0812">Transmembrane</keyword>
<accession>A0A7X9YJN3</accession>
<dbReference type="PRINTS" id="PR00119">
    <property type="entry name" value="CATATPASE"/>
</dbReference>
<dbReference type="SFLD" id="SFLDS00003">
    <property type="entry name" value="Haloacid_Dehalogenase"/>
    <property type="match status" value="1"/>
</dbReference>
<dbReference type="InterPro" id="IPR044492">
    <property type="entry name" value="P_typ_ATPase_HD_dom"/>
</dbReference>
<dbReference type="InterPro" id="IPR036412">
    <property type="entry name" value="HAD-like_sf"/>
</dbReference>
<feature type="transmembrane region" description="Helical" evidence="14">
    <location>
        <begin position="301"/>
        <end position="326"/>
    </location>
</feature>
<evidence type="ECO:0000256" key="5">
    <source>
        <dbReference type="ARBA" id="ARBA00022692"/>
    </source>
</evidence>
<dbReference type="PANTHER" id="PTHR43294">
    <property type="entry name" value="SODIUM/POTASSIUM-TRANSPORTING ATPASE SUBUNIT ALPHA"/>
    <property type="match status" value="1"/>
</dbReference>
<feature type="transmembrane region" description="Helical" evidence="14">
    <location>
        <begin position="79"/>
        <end position="103"/>
    </location>
</feature>
<dbReference type="SUPFAM" id="SSF81665">
    <property type="entry name" value="Calcium ATPase, transmembrane domain M"/>
    <property type="match status" value="1"/>
</dbReference>
<dbReference type="SFLD" id="SFLDG00002">
    <property type="entry name" value="C1.7:_P-type_atpase_like"/>
    <property type="match status" value="1"/>
</dbReference>
<dbReference type="SUPFAM" id="SSF81653">
    <property type="entry name" value="Calcium ATPase, transduction domain A"/>
    <property type="match status" value="1"/>
</dbReference>
<dbReference type="Proteomes" id="UP000546970">
    <property type="component" value="Unassembled WGS sequence"/>
</dbReference>
<dbReference type="InterPro" id="IPR023299">
    <property type="entry name" value="ATPase_P-typ_cyto_dom_N"/>
</dbReference>
<dbReference type="InterPro" id="IPR006068">
    <property type="entry name" value="ATPase_P-typ_cation-transptr_C"/>
</dbReference>
<dbReference type="SMART" id="SM00831">
    <property type="entry name" value="Cation_ATPase_N"/>
    <property type="match status" value="1"/>
</dbReference>
<dbReference type="SUPFAM" id="SSF81660">
    <property type="entry name" value="Metal cation-transporting ATPase, ATP-binding domain N"/>
    <property type="match status" value="1"/>
</dbReference>
<dbReference type="Pfam" id="PF13246">
    <property type="entry name" value="Cation_ATPase"/>
    <property type="match status" value="1"/>
</dbReference>
<dbReference type="Gene3D" id="3.40.1110.10">
    <property type="entry name" value="Calcium-transporting ATPase, cytoplasmic domain N"/>
    <property type="match status" value="1"/>
</dbReference>
<comment type="subcellular location">
    <subcellularLocation>
        <location evidence="1">Cell membrane</location>
        <topology evidence="1">Multi-pass membrane protein</topology>
    </subcellularLocation>
</comment>
<evidence type="ECO:0000256" key="8">
    <source>
        <dbReference type="ARBA" id="ARBA00022842"/>
    </source>
</evidence>
<evidence type="ECO:0000256" key="11">
    <source>
        <dbReference type="ARBA" id="ARBA00023136"/>
    </source>
</evidence>
<feature type="compositionally biased region" description="Basic residues" evidence="13">
    <location>
        <begin position="1"/>
        <end position="14"/>
    </location>
</feature>
<dbReference type="Gene3D" id="1.20.1110.10">
    <property type="entry name" value="Calcium-transporting ATPase, transmembrane domain"/>
    <property type="match status" value="1"/>
</dbReference>
<dbReference type="Gene3D" id="3.40.50.1000">
    <property type="entry name" value="HAD superfamily/HAD-like"/>
    <property type="match status" value="1"/>
</dbReference>
<feature type="transmembrane region" description="Helical" evidence="14">
    <location>
        <begin position="818"/>
        <end position="842"/>
    </location>
</feature>
<keyword evidence="3" id="KW-1003">Cell membrane</keyword>
<dbReference type="Pfam" id="PF00689">
    <property type="entry name" value="Cation_ATPase_C"/>
    <property type="match status" value="1"/>
</dbReference>
<dbReference type="FunFam" id="3.40.50.1000:FF:000028">
    <property type="entry name" value="Calcium-transporting P-type ATPase, putative"/>
    <property type="match status" value="1"/>
</dbReference>
<dbReference type="PRINTS" id="PR00121">
    <property type="entry name" value="NAKATPASE"/>
</dbReference>
<evidence type="ECO:0000256" key="2">
    <source>
        <dbReference type="ARBA" id="ARBA00005675"/>
    </source>
</evidence>
<dbReference type="InterPro" id="IPR008250">
    <property type="entry name" value="ATPase_P-typ_transduc_dom_A_sf"/>
</dbReference>
<feature type="domain" description="Cation-transporting P-type ATPase N-terminal" evidence="15">
    <location>
        <begin position="33"/>
        <end position="106"/>
    </location>
</feature>
<feature type="transmembrane region" description="Helical" evidence="14">
    <location>
        <begin position="275"/>
        <end position="295"/>
    </location>
</feature>
<evidence type="ECO:0000313" key="16">
    <source>
        <dbReference type="EMBL" id="NMF56403.1"/>
    </source>
</evidence>
<keyword evidence="6" id="KW-0547">Nucleotide-binding</keyword>
<dbReference type="GO" id="GO:0005524">
    <property type="term" value="F:ATP binding"/>
    <property type="evidence" value="ECO:0007669"/>
    <property type="project" value="UniProtKB-KW"/>
</dbReference>
<dbReference type="NCBIfam" id="TIGR01494">
    <property type="entry name" value="ATPase_P-type"/>
    <property type="match status" value="2"/>
</dbReference>
<sequence>MPPAAHVRRARAQSKKGGPLDTVSESHEEKISQLASLTGADALAAMGSSAAGLMSDQAAKLQAKYGKNLIQAAKKKSPVLAFLSNFTHLMAILLWAAGIIALVAGMPELCVAVWLVNLINGCFSFWQEHQADKATEALKKMLPSYVNVIRDGQQSQVLAEDLVPGDIMVLAEGDKISADGRVVRASDLQVDQSTLTGESNPVRKTADAVLETDLTAAETPNLVFAGTSVSEGNGRVVVTKIGMATEFGKIASLTQNMEDSESPLQRQLDRLTKQVTLFALCMGIAFFLLDVLFVHNGLASSFIFALGMVVAFIPEGLLPTVTLSLAMAVQRMSKRNALVKKLSSVEALGSTSVICTDKTGTLTQNEMTVNHLWTCEREYEVTGVGYAPAGDIEGDGEKWLAADNNELRLLVAGGALCSNARLVAPEEEGGRYTVLGDPTEACLLVSAQKAGLTLEDLEREMPRVRELPFESRRKRMTTIHQLKRPFEGASRIAFVKGAPNEVVRLSEHVRCRGEVAPMSDEMRERIMAANDGYAANGLRVLALAYRPLCADDDSIPRSMSDYTPDNIECGLTFVGLLVMQDPPRPEVAAAVAECRRAGIRVVMITGDYGLTAVSIARKIGIVQGEHPRVFSGVELEKTSDEELKEALKGEVVFARMAPEQKLRVVENLQQMGEIVAVTGDGVNDSPALKKADIGVAMGITGTDVAKEAADMILTDDNFASIVHAIEEGRAVYANIRKFMLYILNSNVPEAVPSAIYLLSGGAVPLPLTTMQILTIDLGTDMLPALGLGTEPPEADVMSRPPRDPNEPLLSGKVMRKAFLWYGMLGALFSFAAFMFCQIMNGWHPGIAMFGVGADLDPVYVRATTMALAAIVFTQIGEVWNCRTETASVFAAGLFSNKQINKGILFEIVLIVFITLFPPFQGVFHTSPLLLSDYVFLVLLPPVILLIEECRKAIVRKKNHIDRNGVALSQTPEKR</sequence>
<dbReference type="PANTHER" id="PTHR43294:SF21">
    <property type="entry name" value="CATION TRANSPORTING ATPASE"/>
    <property type="match status" value="1"/>
</dbReference>
<dbReference type="InterPro" id="IPR023214">
    <property type="entry name" value="HAD_sf"/>
</dbReference>
<evidence type="ECO:0000256" key="9">
    <source>
        <dbReference type="ARBA" id="ARBA00022967"/>
    </source>
</evidence>
<dbReference type="InterPro" id="IPR018303">
    <property type="entry name" value="ATPase_P-typ_P_site"/>
</dbReference>
<evidence type="ECO:0000313" key="17">
    <source>
        <dbReference type="Proteomes" id="UP000546970"/>
    </source>
</evidence>
<dbReference type="GO" id="GO:0005886">
    <property type="term" value="C:plasma membrane"/>
    <property type="evidence" value="ECO:0007669"/>
    <property type="project" value="UniProtKB-SubCell"/>
</dbReference>
<comment type="caution">
    <text evidence="16">The sequence shown here is derived from an EMBL/GenBank/DDBJ whole genome shotgun (WGS) entry which is preliminary data.</text>
</comment>
<gene>
    <name evidence="16" type="ORF">HF320_08720</name>
</gene>
<dbReference type="EMBL" id="JABBCP010000007">
    <property type="protein sequence ID" value="NMF56403.1"/>
    <property type="molecule type" value="Genomic_DNA"/>
</dbReference>
<evidence type="ECO:0000256" key="10">
    <source>
        <dbReference type="ARBA" id="ARBA00022989"/>
    </source>
</evidence>
<dbReference type="PROSITE" id="PS00154">
    <property type="entry name" value="ATPASE_E1_E2"/>
    <property type="match status" value="1"/>
</dbReference>
<evidence type="ECO:0000256" key="13">
    <source>
        <dbReference type="SAM" id="MobiDB-lite"/>
    </source>
</evidence>
<evidence type="ECO:0000259" key="15">
    <source>
        <dbReference type="SMART" id="SM00831"/>
    </source>
</evidence>
<feature type="transmembrane region" description="Helical" evidence="14">
    <location>
        <begin position="902"/>
        <end position="922"/>
    </location>
</feature>
<dbReference type="Pfam" id="PF08282">
    <property type="entry name" value="Hydrolase_3"/>
    <property type="match status" value="1"/>
</dbReference>
<keyword evidence="10 14" id="KW-1133">Transmembrane helix</keyword>
<dbReference type="SFLD" id="SFLDF00027">
    <property type="entry name" value="p-type_atpase"/>
    <property type="match status" value="1"/>
</dbReference>